<dbReference type="InterPro" id="IPR011010">
    <property type="entry name" value="DNA_brk_join_enz"/>
</dbReference>
<proteinExistence type="predicted"/>
<dbReference type="SUPFAM" id="SSF56349">
    <property type="entry name" value="DNA breaking-rejoining enzymes"/>
    <property type="match status" value="1"/>
</dbReference>
<dbReference type="Proteomes" id="UP000622317">
    <property type="component" value="Unassembled WGS sequence"/>
</dbReference>
<sequence>MAYEQEAGAVRLSAIQEQDLMAWRERQVELCRRDSKDRLSPRTANGSIAAWWAVFGKSSLWSQFGLTWFPGLDLRKLPTKKVRFRVLVPLQKLIDKANLELKELDPDCYDLFLLAVALGLRRKEAEMLLWSAFCFDREILDLKASTLYGYKTYDSEGEVKIYSDKVLGHFRSRYENRTSDFVLNSDRPTGEDKNYSYYRCEPTSDRLAAWLRSHGVVCAKPIQYLRGAGGNQVRIDNDIFAAKCFLRHSQIQTTIEFYSEVDTSYSTTLSF</sequence>
<keyword evidence="1" id="KW-0233">DNA recombination</keyword>
<dbReference type="Gene3D" id="1.10.443.10">
    <property type="entry name" value="Intergrase catalytic core"/>
    <property type="match status" value="1"/>
</dbReference>
<dbReference type="AlphaFoldDB" id="A0A927IJA5"/>
<dbReference type="InterPro" id="IPR013762">
    <property type="entry name" value="Integrase-like_cat_sf"/>
</dbReference>
<keyword evidence="3" id="KW-1185">Reference proteome</keyword>
<dbReference type="GO" id="GO:0015074">
    <property type="term" value="P:DNA integration"/>
    <property type="evidence" value="ECO:0007669"/>
    <property type="project" value="InterPro"/>
</dbReference>
<accession>A0A927IJA5</accession>
<dbReference type="EMBL" id="JACYFG010000051">
    <property type="protein sequence ID" value="MBD5781664.1"/>
    <property type="molecule type" value="Genomic_DNA"/>
</dbReference>
<evidence type="ECO:0000313" key="2">
    <source>
        <dbReference type="EMBL" id="MBD5781664.1"/>
    </source>
</evidence>
<organism evidence="2 3">
    <name type="scientific">Pelagicoccus enzymogenes</name>
    <dbReference type="NCBI Taxonomy" id="2773457"/>
    <lineage>
        <taxon>Bacteria</taxon>
        <taxon>Pseudomonadati</taxon>
        <taxon>Verrucomicrobiota</taxon>
        <taxon>Opitutia</taxon>
        <taxon>Puniceicoccales</taxon>
        <taxon>Pelagicoccaceae</taxon>
        <taxon>Pelagicoccus</taxon>
    </lineage>
</organism>
<protein>
    <submittedName>
        <fullName evidence="2">Uncharacterized protein</fullName>
    </submittedName>
</protein>
<name>A0A927IJA5_9BACT</name>
<dbReference type="GO" id="GO:0006310">
    <property type="term" value="P:DNA recombination"/>
    <property type="evidence" value="ECO:0007669"/>
    <property type="project" value="UniProtKB-KW"/>
</dbReference>
<comment type="caution">
    <text evidence="2">The sequence shown here is derived from an EMBL/GenBank/DDBJ whole genome shotgun (WGS) entry which is preliminary data.</text>
</comment>
<gene>
    <name evidence="2" type="ORF">IEN85_19340</name>
</gene>
<dbReference type="GO" id="GO:0003677">
    <property type="term" value="F:DNA binding"/>
    <property type="evidence" value="ECO:0007669"/>
    <property type="project" value="InterPro"/>
</dbReference>
<evidence type="ECO:0000256" key="1">
    <source>
        <dbReference type="ARBA" id="ARBA00023172"/>
    </source>
</evidence>
<reference evidence="2" key="1">
    <citation type="submission" date="2020-09" db="EMBL/GenBank/DDBJ databases">
        <title>Pelagicoccus enzymogenes sp. nov. with an EPS production, isolated from marine sediment.</title>
        <authorList>
            <person name="Feng X."/>
        </authorList>
    </citation>
    <scope>NUCLEOTIDE SEQUENCE</scope>
    <source>
        <strain evidence="2">NFK12</strain>
    </source>
</reference>
<evidence type="ECO:0000313" key="3">
    <source>
        <dbReference type="Proteomes" id="UP000622317"/>
    </source>
</evidence>
<dbReference type="RefSeq" id="WP_191618748.1">
    <property type="nucleotide sequence ID" value="NZ_JACYFG010000051.1"/>
</dbReference>